<dbReference type="PANTHER" id="PTHR34536:SF6">
    <property type="entry name" value="DENTIN SIALOPHOSPHOPROTEIN-LIKE PROTEIN"/>
    <property type="match status" value="1"/>
</dbReference>
<feature type="region of interest" description="Disordered" evidence="1">
    <location>
        <begin position="350"/>
        <end position="421"/>
    </location>
</feature>
<comment type="caution">
    <text evidence="2">The sequence shown here is derived from an EMBL/GenBank/DDBJ whole genome shotgun (WGS) entry which is preliminary data.</text>
</comment>
<sequence>MMSTVGVDHTNFENSDLTWKTVSKRNRRGMRRTKESVAAISMTIGLGLANKNARKMENVTVLESERLGVDILGRHFCEKVENVPIKKRRLMFRSPSPPHPMTPCPHLEASEKHVDFQATPDQNCGSSTEQWQQLMKSDCSAKSYAPSIDDEKISDGINGVEDFSGIEILAAAACSDSICNDVTDYEGNPVVEESTQERIQSSVSSILLDETTASLETAYRFPIDSVNERKSESSSFQDNSSAFLHEVPCGKDTAAERSPLHEFPSGKGTNLSVNESKSEGSSFQDNSFAVLHKIPSDKNTTREGFIPLPDDRLLWDLNVPMDAWPCDGGNVDSQKDSVDNISVRSEEMQTMESQDIKSDTTNEVVSSDVDGGNRMTSELRSMPAGTDDLGTEKQESGYGSQYIKDDTTNGVVSSDIDGGDKMTSDLRSMPVWTDDLSVEEWQSGFDSEYLKNYTTKEVVSSDVGGDNRMTSDSRIMPVGSDNLSTDKQESEGCSGYDSRLQTKEPQDMKNETANEVVSSDVDGGNRMTSDSRTMPVGTDDFSTEKQESEGCSDYDSRLQTKEPQDTKNDITNEVVSSDVDGDNRMTSDLRTIPVGTDDFSTEKHESEGCSVYDSQFEDGELRESDDHCWEEAEQVDYDTECEEERSLGLEADSDEQELAEKSKCCETGEAFKTNSVSLKIRTMEMSSGETMKFDCLDRSNYDLRVDLSMESKKEMLSCVEGSLSSDVLKSRPANFNGSYTRAERGSGSDKFMGSERSAHMRGRSPEGARFFNPSANYWDSSKREHPHNYHGPYNFGRPRSKGAFGNREYSEGTDQAPSDAAGVARPDHRITRQFMASYRPLLRRRSPIERDDSYNMHPRVPTVADTSPDRNRFRRFSQGVSRGIREKYLRLIPDDSTQYMRRMPHRLDRRERSISPHGGRPQHAVPYERARSRSRSPSPIDWLLQRDRNEDSRRRNRSPDFRSDARMDRVRLPFSKRFAAAGYAEFISPPRSRVSPKRNSRIFEDHHSGLDHFRGRKSHVRMIQQDQRFDQVCPSRRLNSDDHFNPMIRPRRFPDKTAGGKGCKYVVNDDGKHSSSRYAMIHRSRCYDTDGGARQFRKNEEDSYMAKNSLTMTNANGVSSRHPDDADAPRTAGEDRFPRNNLERGETGILVSKCPYSDLRIPPLDRRETDVYPSDPQALLADGSDRSVDTPNHCKSSIPILRLSAFLLVLHFRFRSLLISLVFGF</sequence>
<evidence type="ECO:0000313" key="2">
    <source>
        <dbReference type="EMBL" id="KAE8717752.1"/>
    </source>
</evidence>
<organism evidence="2 3">
    <name type="scientific">Hibiscus syriacus</name>
    <name type="common">Rose of Sharon</name>
    <dbReference type="NCBI Taxonomy" id="106335"/>
    <lineage>
        <taxon>Eukaryota</taxon>
        <taxon>Viridiplantae</taxon>
        <taxon>Streptophyta</taxon>
        <taxon>Embryophyta</taxon>
        <taxon>Tracheophyta</taxon>
        <taxon>Spermatophyta</taxon>
        <taxon>Magnoliopsida</taxon>
        <taxon>eudicotyledons</taxon>
        <taxon>Gunneridae</taxon>
        <taxon>Pentapetalae</taxon>
        <taxon>rosids</taxon>
        <taxon>malvids</taxon>
        <taxon>Malvales</taxon>
        <taxon>Malvaceae</taxon>
        <taxon>Malvoideae</taxon>
        <taxon>Hibiscus</taxon>
    </lineage>
</organism>
<feature type="compositionally biased region" description="Basic and acidic residues" evidence="1">
    <location>
        <begin position="500"/>
        <end position="512"/>
    </location>
</feature>
<keyword evidence="3" id="KW-1185">Reference proteome</keyword>
<evidence type="ECO:0000313" key="3">
    <source>
        <dbReference type="Proteomes" id="UP000436088"/>
    </source>
</evidence>
<dbReference type="EMBL" id="VEPZ02000818">
    <property type="protein sequence ID" value="KAE8717752.1"/>
    <property type="molecule type" value="Genomic_DNA"/>
</dbReference>
<gene>
    <name evidence="2" type="ORF">F3Y22_tig00110021pilonHSYRG00044</name>
</gene>
<feature type="compositionally biased region" description="Basic and acidic residues" evidence="1">
    <location>
        <begin position="905"/>
        <end position="914"/>
    </location>
</feature>
<feature type="compositionally biased region" description="Polar residues" evidence="1">
    <location>
        <begin position="267"/>
        <end position="282"/>
    </location>
</feature>
<dbReference type="Proteomes" id="UP000436088">
    <property type="component" value="Unassembled WGS sequence"/>
</dbReference>
<feature type="compositionally biased region" description="Basic and acidic residues" evidence="1">
    <location>
        <begin position="741"/>
        <end position="766"/>
    </location>
</feature>
<feature type="region of interest" description="Disordered" evidence="1">
    <location>
        <begin position="738"/>
        <end position="766"/>
    </location>
</feature>
<evidence type="ECO:0000256" key="1">
    <source>
        <dbReference type="SAM" id="MobiDB-lite"/>
    </source>
</evidence>
<proteinExistence type="predicted"/>
<feature type="region of interest" description="Disordered" evidence="1">
    <location>
        <begin position="256"/>
        <end position="282"/>
    </location>
</feature>
<protein>
    <submittedName>
        <fullName evidence="2">Dentin sialophosphoprotein-related, putative isoform 3</fullName>
    </submittedName>
</protein>
<feature type="compositionally biased region" description="Basic and acidic residues" evidence="1">
    <location>
        <begin position="1121"/>
        <end position="1142"/>
    </location>
</feature>
<feature type="region of interest" description="Disordered" evidence="1">
    <location>
        <begin position="790"/>
        <end position="824"/>
    </location>
</feature>
<reference evidence="2" key="1">
    <citation type="submission" date="2019-09" db="EMBL/GenBank/DDBJ databases">
        <title>Draft genome information of white flower Hibiscus syriacus.</title>
        <authorList>
            <person name="Kim Y.-M."/>
        </authorList>
    </citation>
    <scope>NUCLEOTIDE SEQUENCE [LARGE SCALE GENOMIC DNA]</scope>
    <source>
        <strain evidence="2">YM2019G1</strain>
    </source>
</reference>
<feature type="region of interest" description="Disordered" evidence="1">
    <location>
        <begin position="461"/>
        <end position="608"/>
    </location>
</feature>
<feature type="compositionally biased region" description="Basic and acidic residues" evidence="1">
    <location>
        <begin position="542"/>
        <end position="570"/>
    </location>
</feature>
<feature type="region of interest" description="Disordered" evidence="1">
    <location>
        <begin position="895"/>
        <end position="962"/>
    </location>
</feature>
<feature type="region of interest" description="Disordered" evidence="1">
    <location>
        <begin position="852"/>
        <end position="871"/>
    </location>
</feature>
<feature type="region of interest" description="Disordered" evidence="1">
    <location>
        <begin position="1036"/>
        <end position="1056"/>
    </location>
</feature>
<feature type="region of interest" description="Disordered" evidence="1">
    <location>
        <begin position="1112"/>
        <end position="1142"/>
    </location>
</feature>
<feature type="compositionally biased region" description="Basic and acidic residues" evidence="1">
    <location>
        <begin position="944"/>
        <end position="962"/>
    </location>
</feature>
<dbReference type="PANTHER" id="PTHR34536">
    <property type="entry name" value="DENTIN SIALOPHOSPHOPROTEIN-LIKE PROTEIN"/>
    <property type="match status" value="1"/>
</dbReference>
<dbReference type="AlphaFoldDB" id="A0A6A3BRS0"/>
<name>A0A6A3BRS0_HIBSY</name>
<accession>A0A6A3BRS0</accession>